<dbReference type="Proteomes" id="UP000196342">
    <property type="component" value="Unassembled WGS sequence"/>
</dbReference>
<dbReference type="InterPro" id="IPR022243">
    <property type="entry name" value="DUF3768"/>
</dbReference>
<reference evidence="1 2" key="1">
    <citation type="submission" date="2017-05" db="EMBL/GenBank/DDBJ databases">
        <title>Chromobacterium violaceum GHPS1 isolated from Hydrocarbon polluted soil in French Guiana display an awesome secondary metabolite arsenal and a battery of drug and heavy-metal-resistance and detoxification of xenobiotics proteins.</title>
        <authorList>
            <person name="Belbahri L."/>
        </authorList>
    </citation>
    <scope>NUCLEOTIDE SEQUENCE [LARGE SCALE GENOMIC DNA]</scope>
    <source>
        <strain evidence="1 2">GHPS1</strain>
    </source>
</reference>
<dbReference type="EMBL" id="NHOO01000001">
    <property type="protein sequence ID" value="OVE50734.1"/>
    <property type="molecule type" value="Genomic_DNA"/>
</dbReference>
<protein>
    <recommendedName>
        <fullName evidence="3">DUF3768 domain-containing protein</fullName>
    </recommendedName>
</protein>
<dbReference type="Pfam" id="PF12599">
    <property type="entry name" value="DUF3768"/>
    <property type="match status" value="1"/>
</dbReference>
<keyword evidence="2" id="KW-1185">Reference proteome</keyword>
<evidence type="ECO:0000313" key="1">
    <source>
        <dbReference type="EMBL" id="OVE50734.1"/>
    </source>
</evidence>
<gene>
    <name evidence="1" type="ORF">CBW21_00120</name>
</gene>
<accession>A0A202BGQ7</accession>
<sequence length="136" mass="15641">MHNQRLPAPDAILLQVNRLPQTGAWLLNQLKIAELNDQLRHSLPFPSSRLGQVCCTQGFASLEQAERFIEAIRQMKNFSADNDPYLEHDFGQVEIDGIAVFWKIDYYAPDSEQGSEVPWDAEMTRRVMTLMLAEEY</sequence>
<comment type="caution">
    <text evidence="1">The sequence shown here is derived from an EMBL/GenBank/DDBJ whole genome shotgun (WGS) entry which is preliminary data.</text>
</comment>
<dbReference type="AlphaFoldDB" id="A0A202BGQ7"/>
<evidence type="ECO:0000313" key="2">
    <source>
        <dbReference type="Proteomes" id="UP000196342"/>
    </source>
</evidence>
<name>A0A202BGQ7_CHRVL</name>
<proteinExistence type="predicted"/>
<evidence type="ECO:0008006" key="3">
    <source>
        <dbReference type="Google" id="ProtNLM"/>
    </source>
</evidence>
<organism evidence="1 2">
    <name type="scientific">Chromobacterium violaceum</name>
    <dbReference type="NCBI Taxonomy" id="536"/>
    <lineage>
        <taxon>Bacteria</taxon>
        <taxon>Pseudomonadati</taxon>
        <taxon>Pseudomonadota</taxon>
        <taxon>Betaproteobacteria</taxon>
        <taxon>Neisseriales</taxon>
        <taxon>Chromobacteriaceae</taxon>
        <taxon>Chromobacterium</taxon>
    </lineage>
</organism>